<name>A0AAN9TW10_9HEMI</name>
<proteinExistence type="predicted"/>
<dbReference type="AlphaFoldDB" id="A0AAN9TW10"/>
<protein>
    <submittedName>
        <fullName evidence="1">Uncharacterized protein</fullName>
    </submittedName>
</protein>
<sequence>MEDSNAASGAKIRVRCGAIDTIANTRKFTDRNQTIFRPNMIHFFKSHVLKLALRLFEKDISMVLRQRIKRLLMEKRARGILIFCSEEPVKEFEKILCSTQRSMVSFSFSLPNIDSLL</sequence>
<reference evidence="1 2" key="1">
    <citation type="submission" date="2024-03" db="EMBL/GenBank/DDBJ databases">
        <title>Adaptation during the transition from Ophiocordyceps entomopathogen to insect associate is accompanied by gene loss and intensified selection.</title>
        <authorList>
            <person name="Ward C.M."/>
            <person name="Onetto C.A."/>
            <person name="Borneman A.R."/>
        </authorList>
    </citation>
    <scope>NUCLEOTIDE SEQUENCE [LARGE SCALE GENOMIC DNA]</scope>
    <source>
        <strain evidence="1">AWRI1</strain>
        <tissue evidence="1">Single Adult Female</tissue>
    </source>
</reference>
<dbReference type="EMBL" id="JBBCAQ010000004">
    <property type="protein sequence ID" value="KAK7603961.1"/>
    <property type="molecule type" value="Genomic_DNA"/>
</dbReference>
<evidence type="ECO:0000313" key="2">
    <source>
        <dbReference type="Proteomes" id="UP001367676"/>
    </source>
</evidence>
<gene>
    <name evidence="1" type="ORF">V9T40_004234</name>
</gene>
<organism evidence="1 2">
    <name type="scientific">Parthenolecanium corni</name>
    <dbReference type="NCBI Taxonomy" id="536013"/>
    <lineage>
        <taxon>Eukaryota</taxon>
        <taxon>Metazoa</taxon>
        <taxon>Ecdysozoa</taxon>
        <taxon>Arthropoda</taxon>
        <taxon>Hexapoda</taxon>
        <taxon>Insecta</taxon>
        <taxon>Pterygota</taxon>
        <taxon>Neoptera</taxon>
        <taxon>Paraneoptera</taxon>
        <taxon>Hemiptera</taxon>
        <taxon>Sternorrhyncha</taxon>
        <taxon>Coccoidea</taxon>
        <taxon>Coccidae</taxon>
        <taxon>Parthenolecanium</taxon>
    </lineage>
</organism>
<comment type="caution">
    <text evidence="1">The sequence shown here is derived from an EMBL/GenBank/DDBJ whole genome shotgun (WGS) entry which is preliminary data.</text>
</comment>
<evidence type="ECO:0000313" key="1">
    <source>
        <dbReference type="EMBL" id="KAK7603961.1"/>
    </source>
</evidence>
<dbReference type="Proteomes" id="UP001367676">
    <property type="component" value="Unassembled WGS sequence"/>
</dbReference>
<accession>A0AAN9TW10</accession>
<keyword evidence="2" id="KW-1185">Reference proteome</keyword>